<sequence>MAKHENKYQEDDIETGEATIDAPSHLGEVLPVKESHFDPVFGETNEIGPNYRNLGWVGTIVLMVKAQVGLGVLSVPAVFDSVGMIPDILLICAVAGIATWTSYMVGIFKLNHREVYGIDDAGGLMFGKIGREVFAAAFSLFLTVTVSVGIQDRPSSAPQDGSWVSNYKLIATPSFVQGATAVSSLIFACSATPAYFGIAAEMRDPRYFTRSLIIAQIWSTLTYVTIGVVVYYYCGSYVASPALGSAGPLIKKISYGISLPSLIATTTIFIHLASKYVFVRLLRGSVHLTSNSFIHWTIWFGCTFGVTLIAYLIASGIPFFDALVSLVGALLGTFLAYLPTGCMWFYDNWKKRSNPTWKWIVMACWSAFVIAIGTFITVAGTYGAIVSIIDLLRKDGGSKPWACADNSI</sequence>
<dbReference type="Proteomes" id="UP001583193">
    <property type="component" value="Unassembled WGS sequence"/>
</dbReference>
<feature type="transmembrane region" description="Helical" evidence="6">
    <location>
        <begin position="129"/>
        <end position="150"/>
    </location>
</feature>
<gene>
    <name evidence="8" type="ORF">Plec18167_005390</name>
</gene>
<evidence type="ECO:0000256" key="4">
    <source>
        <dbReference type="ARBA" id="ARBA00022989"/>
    </source>
</evidence>
<dbReference type="PANTHER" id="PTHR22950:SF683">
    <property type="entry name" value="AMINO ACID TRANSPORTER (EUROFUNG)"/>
    <property type="match status" value="1"/>
</dbReference>
<feature type="transmembrane region" description="Helical" evidence="6">
    <location>
        <begin position="170"/>
        <end position="200"/>
    </location>
</feature>
<evidence type="ECO:0000256" key="3">
    <source>
        <dbReference type="ARBA" id="ARBA00022692"/>
    </source>
</evidence>
<feature type="transmembrane region" description="Helical" evidence="6">
    <location>
        <begin position="359"/>
        <end position="389"/>
    </location>
</feature>
<dbReference type="Pfam" id="PF01490">
    <property type="entry name" value="Aa_trans"/>
    <property type="match status" value="1"/>
</dbReference>
<evidence type="ECO:0000313" key="8">
    <source>
        <dbReference type="EMBL" id="KAL1876127.1"/>
    </source>
</evidence>
<accession>A0ABR3XKR7</accession>
<feature type="transmembrane region" description="Helical" evidence="6">
    <location>
        <begin position="212"/>
        <end position="233"/>
    </location>
</feature>
<feature type="domain" description="Amino acid transporter transmembrane" evidence="7">
    <location>
        <begin position="138"/>
        <end position="385"/>
    </location>
</feature>
<dbReference type="InterPro" id="IPR013057">
    <property type="entry name" value="AA_transpt_TM"/>
</dbReference>
<comment type="caution">
    <text evidence="8">The sequence shown here is derived from an EMBL/GenBank/DDBJ whole genome shotgun (WGS) entry which is preliminary data.</text>
</comment>
<feature type="transmembrane region" description="Helical" evidence="6">
    <location>
        <begin position="253"/>
        <end position="272"/>
    </location>
</feature>
<feature type="transmembrane region" description="Helical" evidence="6">
    <location>
        <begin position="54"/>
        <end position="76"/>
    </location>
</feature>
<evidence type="ECO:0000256" key="1">
    <source>
        <dbReference type="ARBA" id="ARBA00004141"/>
    </source>
</evidence>
<protein>
    <recommendedName>
        <fullName evidence="7">Amino acid transporter transmembrane domain-containing protein</fullName>
    </recommendedName>
</protein>
<dbReference type="EMBL" id="JAVDPF010000016">
    <property type="protein sequence ID" value="KAL1876127.1"/>
    <property type="molecule type" value="Genomic_DNA"/>
</dbReference>
<keyword evidence="3 6" id="KW-0812">Transmembrane</keyword>
<keyword evidence="5 6" id="KW-0472">Membrane</keyword>
<evidence type="ECO:0000256" key="5">
    <source>
        <dbReference type="ARBA" id="ARBA00023136"/>
    </source>
</evidence>
<feature type="transmembrane region" description="Helical" evidence="6">
    <location>
        <begin position="88"/>
        <end position="108"/>
    </location>
</feature>
<evidence type="ECO:0000256" key="6">
    <source>
        <dbReference type="SAM" id="Phobius"/>
    </source>
</evidence>
<evidence type="ECO:0000256" key="2">
    <source>
        <dbReference type="ARBA" id="ARBA00008066"/>
    </source>
</evidence>
<feature type="transmembrane region" description="Helical" evidence="6">
    <location>
        <begin position="319"/>
        <end position="338"/>
    </location>
</feature>
<reference evidence="8 9" key="1">
    <citation type="journal article" date="2024" name="IMA Fungus">
        <title>IMA Genome - F19 : A genome assembly and annotation guide to empower mycologists, including annotated draft genome sequences of Ceratocystis pirilliformis, Diaporthe australafricana, Fusarium ophioides, Paecilomyces lecythidis, and Sporothrix stenoceras.</title>
        <authorList>
            <person name="Aylward J."/>
            <person name="Wilson A.M."/>
            <person name="Visagie C.M."/>
            <person name="Spraker J."/>
            <person name="Barnes I."/>
            <person name="Buitendag C."/>
            <person name="Ceriani C."/>
            <person name="Del Mar Angel L."/>
            <person name="du Plessis D."/>
            <person name="Fuchs T."/>
            <person name="Gasser K."/>
            <person name="Kramer D."/>
            <person name="Li W."/>
            <person name="Munsamy K."/>
            <person name="Piso A."/>
            <person name="Price J.L."/>
            <person name="Sonnekus B."/>
            <person name="Thomas C."/>
            <person name="van der Nest A."/>
            <person name="van Dijk A."/>
            <person name="van Heerden A."/>
            <person name="van Vuuren N."/>
            <person name="Yilmaz N."/>
            <person name="Duong T.A."/>
            <person name="van der Merwe N.A."/>
            <person name="Wingfield M.J."/>
            <person name="Wingfield B.D."/>
        </authorList>
    </citation>
    <scope>NUCLEOTIDE SEQUENCE [LARGE SCALE GENOMIC DNA]</scope>
    <source>
        <strain evidence="8 9">CMW 18167</strain>
    </source>
</reference>
<keyword evidence="9" id="KW-1185">Reference proteome</keyword>
<organism evidence="8 9">
    <name type="scientific">Paecilomyces lecythidis</name>
    <dbReference type="NCBI Taxonomy" id="3004212"/>
    <lineage>
        <taxon>Eukaryota</taxon>
        <taxon>Fungi</taxon>
        <taxon>Dikarya</taxon>
        <taxon>Ascomycota</taxon>
        <taxon>Pezizomycotina</taxon>
        <taxon>Eurotiomycetes</taxon>
        <taxon>Eurotiomycetidae</taxon>
        <taxon>Eurotiales</taxon>
        <taxon>Thermoascaceae</taxon>
        <taxon>Paecilomyces</taxon>
    </lineage>
</organism>
<keyword evidence="4 6" id="KW-1133">Transmembrane helix</keyword>
<name>A0ABR3XKR7_9EURO</name>
<feature type="transmembrane region" description="Helical" evidence="6">
    <location>
        <begin position="293"/>
        <end position="313"/>
    </location>
</feature>
<evidence type="ECO:0000259" key="7">
    <source>
        <dbReference type="Pfam" id="PF01490"/>
    </source>
</evidence>
<dbReference type="PANTHER" id="PTHR22950">
    <property type="entry name" value="AMINO ACID TRANSPORTER"/>
    <property type="match status" value="1"/>
</dbReference>
<evidence type="ECO:0000313" key="9">
    <source>
        <dbReference type="Proteomes" id="UP001583193"/>
    </source>
</evidence>
<proteinExistence type="inferred from homology"/>
<comment type="similarity">
    <text evidence="2">Belongs to the amino acid/polyamine transporter 2 family.</text>
</comment>
<comment type="subcellular location">
    <subcellularLocation>
        <location evidence="1">Membrane</location>
        <topology evidence="1">Multi-pass membrane protein</topology>
    </subcellularLocation>
</comment>